<accession>A0A482VCK3</accession>
<sequence length="100" mass="11012">MRASKAAELVKARPQFAPFKGELPPLNPDIINKNVPQLQAHGLINRDLDTPPNTGGGSTKLSLIQNVIWNDCVIYCVILSCFENDSCDHANDFLNDCEIC</sequence>
<dbReference type="OrthoDB" id="6783972at2759"/>
<dbReference type="Proteomes" id="UP000292052">
    <property type="component" value="Unassembled WGS sequence"/>
</dbReference>
<comment type="caution">
    <text evidence="1">The sequence shown here is derived from an EMBL/GenBank/DDBJ whole genome shotgun (WGS) entry which is preliminary data.</text>
</comment>
<protein>
    <submittedName>
        <fullName evidence="1">Uncharacterized protein</fullName>
    </submittedName>
</protein>
<evidence type="ECO:0000313" key="2">
    <source>
        <dbReference type="Proteomes" id="UP000292052"/>
    </source>
</evidence>
<evidence type="ECO:0000313" key="1">
    <source>
        <dbReference type="EMBL" id="RZB40841.1"/>
    </source>
</evidence>
<gene>
    <name evidence="1" type="ORF">BDFB_001741</name>
</gene>
<keyword evidence="2" id="KW-1185">Reference proteome</keyword>
<proteinExistence type="predicted"/>
<dbReference type="EMBL" id="QDEB01115462">
    <property type="protein sequence ID" value="RZB40841.1"/>
    <property type="molecule type" value="Genomic_DNA"/>
</dbReference>
<organism evidence="1 2">
    <name type="scientific">Asbolus verrucosus</name>
    <name type="common">Desert ironclad beetle</name>
    <dbReference type="NCBI Taxonomy" id="1661398"/>
    <lineage>
        <taxon>Eukaryota</taxon>
        <taxon>Metazoa</taxon>
        <taxon>Ecdysozoa</taxon>
        <taxon>Arthropoda</taxon>
        <taxon>Hexapoda</taxon>
        <taxon>Insecta</taxon>
        <taxon>Pterygota</taxon>
        <taxon>Neoptera</taxon>
        <taxon>Endopterygota</taxon>
        <taxon>Coleoptera</taxon>
        <taxon>Polyphaga</taxon>
        <taxon>Cucujiformia</taxon>
        <taxon>Tenebrionidae</taxon>
        <taxon>Pimeliinae</taxon>
        <taxon>Asbolus</taxon>
    </lineage>
</organism>
<name>A0A482VCK3_ASBVE</name>
<reference evidence="1 2" key="1">
    <citation type="submission" date="2017-03" db="EMBL/GenBank/DDBJ databases">
        <title>Genome of the blue death feigning beetle - Asbolus verrucosus.</title>
        <authorList>
            <person name="Rider S.D."/>
        </authorList>
    </citation>
    <scope>NUCLEOTIDE SEQUENCE [LARGE SCALE GENOMIC DNA]</scope>
    <source>
        <strain evidence="1">Butters</strain>
        <tissue evidence="1">Head and leg muscle</tissue>
    </source>
</reference>
<dbReference type="AlphaFoldDB" id="A0A482VCK3"/>